<gene>
    <name evidence="2 4" type="ORF">BDZ99DRAFT_462526</name>
</gene>
<feature type="region of interest" description="Disordered" evidence="1">
    <location>
        <begin position="24"/>
        <end position="57"/>
    </location>
</feature>
<dbReference type="AlphaFoldDB" id="A0A6A6YLW3"/>
<keyword evidence="3" id="KW-1185">Reference proteome</keyword>
<evidence type="ECO:0000313" key="2">
    <source>
        <dbReference type="EMBL" id="KAF2809866.1"/>
    </source>
</evidence>
<name>A0A6A6YLW3_9PEZI</name>
<reference evidence="2 4" key="1">
    <citation type="journal article" date="2020" name="Stud. Mycol.">
        <title>101 Dothideomycetes genomes: a test case for predicting lifestyles and emergence of pathogens.</title>
        <authorList>
            <person name="Haridas S."/>
            <person name="Albert R."/>
            <person name="Binder M."/>
            <person name="Bloem J."/>
            <person name="Labutti K."/>
            <person name="Salamov A."/>
            <person name="Andreopoulos B."/>
            <person name="Baker S."/>
            <person name="Barry K."/>
            <person name="Bills G."/>
            <person name="Bluhm B."/>
            <person name="Cannon C."/>
            <person name="Castanera R."/>
            <person name="Culley D."/>
            <person name="Daum C."/>
            <person name="Ezra D."/>
            <person name="Gonzalez J."/>
            <person name="Henrissat B."/>
            <person name="Kuo A."/>
            <person name="Liang C."/>
            <person name="Lipzen A."/>
            <person name="Lutzoni F."/>
            <person name="Magnuson J."/>
            <person name="Mondo S."/>
            <person name="Nolan M."/>
            <person name="Ohm R."/>
            <person name="Pangilinan J."/>
            <person name="Park H.-J."/>
            <person name="Ramirez L."/>
            <person name="Alfaro M."/>
            <person name="Sun H."/>
            <person name="Tritt A."/>
            <person name="Yoshinaga Y."/>
            <person name="Zwiers L.-H."/>
            <person name="Turgeon B."/>
            <person name="Goodwin S."/>
            <person name="Spatafora J."/>
            <person name="Crous P."/>
            <person name="Grigoriev I."/>
        </authorList>
    </citation>
    <scope>NUCLEOTIDE SEQUENCE</scope>
    <source>
        <strain evidence="2 4">CBS 304.34</strain>
    </source>
</reference>
<accession>A0A6A6YLW3</accession>
<organism evidence="2">
    <name type="scientific">Mytilinidion resinicola</name>
    <dbReference type="NCBI Taxonomy" id="574789"/>
    <lineage>
        <taxon>Eukaryota</taxon>
        <taxon>Fungi</taxon>
        <taxon>Dikarya</taxon>
        <taxon>Ascomycota</taxon>
        <taxon>Pezizomycotina</taxon>
        <taxon>Dothideomycetes</taxon>
        <taxon>Pleosporomycetidae</taxon>
        <taxon>Mytilinidiales</taxon>
        <taxon>Mytilinidiaceae</taxon>
        <taxon>Mytilinidion</taxon>
    </lineage>
</organism>
<sequence>MGGRSDKRCGRHWVSVRKVNWLIQKSPGNEYDTDDDTTDDETENDEDDDAWAFGNGL</sequence>
<feature type="compositionally biased region" description="Acidic residues" evidence="1">
    <location>
        <begin position="31"/>
        <end position="50"/>
    </location>
</feature>
<dbReference type="GeneID" id="54460759"/>
<dbReference type="EMBL" id="MU003700">
    <property type="protein sequence ID" value="KAF2809866.1"/>
    <property type="molecule type" value="Genomic_DNA"/>
</dbReference>
<evidence type="ECO:0000256" key="1">
    <source>
        <dbReference type="SAM" id="MobiDB-lite"/>
    </source>
</evidence>
<evidence type="ECO:0000313" key="4">
    <source>
        <dbReference type="RefSeq" id="XP_033576830.1"/>
    </source>
</evidence>
<reference evidence="4" key="3">
    <citation type="submission" date="2025-04" db="UniProtKB">
        <authorList>
            <consortium name="RefSeq"/>
        </authorList>
    </citation>
    <scope>IDENTIFICATION</scope>
    <source>
        <strain evidence="4">CBS 304.34</strain>
    </source>
</reference>
<evidence type="ECO:0000313" key="3">
    <source>
        <dbReference type="Proteomes" id="UP000504636"/>
    </source>
</evidence>
<dbReference type="RefSeq" id="XP_033576830.1">
    <property type="nucleotide sequence ID" value="XM_033719866.1"/>
</dbReference>
<reference evidence="4" key="2">
    <citation type="submission" date="2020-04" db="EMBL/GenBank/DDBJ databases">
        <authorList>
            <consortium name="NCBI Genome Project"/>
        </authorList>
    </citation>
    <scope>NUCLEOTIDE SEQUENCE</scope>
    <source>
        <strain evidence="4">CBS 304.34</strain>
    </source>
</reference>
<proteinExistence type="predicted"/>
<dbReference type="Proteomes" id="UP000504636">
    <property type="component" value="Unplaced"/>
</dbReference>
<protein>
    <submittedName>
        <fullName evidence="2 4">Uncharacterized protein</fullName>
    </submittedName>
</protein>